<dbReference type="Proteomes" id="UP000298218">
    <property type="component" value="Unassembled WGS sequence"/>
</dbReference>
<reference evidence="2 3" key="1">
    <citation type="submission" date="2019-03" db="EMBL/GenBank/DDBJ databases">
        <title>Genomics of glacier-inhabiting Cryobacterium strains.</title>
        <authorList>
            <person name="Liu Q."/>
            <person name="Xin Y.-H."/>
        </authorList>
    </citation>
    <scope>NUCLEOTIDE SEQUENCE [LARGE SCALE GENOMIC DNA]</scope>
    <source>
        <strain evidence="2 3">CGMCC 1.4292</strain>
    </source>
</reference>
<gene>
    <name evidence="2" type="ORF">E3T53_16505</name>
</gene>
<dbReference type="EMBL" id="SOHQ01000045">
    <property type="protein sequence ID" value="TFD75197.1"/>
    <property type="molecule type" value="Genomic_DNA"/>
</dbReference>
<evidence type="ECO:0000313" key="2">
    <source>
        <dbReference type="EMBL" id="TFD75197.1"/>
    </source>
</evidence>
<accession>A0A4Y8KKR3</accession>
<comment type="caution">
    <text evidence="2">The sequence shown here is derived from an EMBL/GenBank/DDBJ whole genome shotgun (WGS) entry which is preliminary data.</text>
</comment>
<feature type="region of interest" description="Disordered" evidence="1">
    <location>
        <begin position="1"/>
        <end position="23"/>
    </location>
</feature>
<organism evidence="2 3">
    <name type="scientific">Cryobacterium psychrophilum</name>
    <dbReference type="NCBI Taxonomy" id="41988"/>
    <lineage>
        <taxon>Bacteria</taxon>
        <taxon>Bacillati</taxon>
        <taxon>Actinomycetota</taxon>
        <taxon>Actinomycetes</taxon>
        <taxon>Micrococcales</taxon>
        <taxon>Microbacteriaceae</taxon>
        <taxon>Cryobacterium</taxon>
    </lineage>
</organism>
<name>A0A4Y8KKR3_9MICO</name>
<evidence type="ECO:0000256" key="1">
    <source>
        <dbReference type="SAM" id="MobiDB-lite"/>
    </source>
</evidence>
<keyword evidence="3" id="KW-1185">Reference proteome</keyword>
<dbReference type="AlphaFoldDB" id="A0A4Y8KKR3"/>
<sequence length="80" mass="8499">MVPMLSTGDPLSVSHAPASRPVDRKVWVPQARCSSATSRLNNLLVEPDENIIVVGAMLVFVKTTNFVPQGGAMAILVALL</sequence>
<evidence type="ECO:0000313" key="3">
    <source>
        <dbReference type="Proteomes" id="UP000298218"/>
    </source>
</evidence>
<dbReference type="RefSeq" id="WP_134174884.1">
    <property type="nucleotide sequence ID" value="NZ_SODI01000001.1"/>
</dbReference>
<proteinExistence type="predicted"/>
<protein>
    <submittedName>
        <fullName evidence="2">Uncharacterized protein</fullName>
    </submittedName>
</protein>